<dbReference type="Gene3D" id="3.30.70.420">
    <property type="entry name" value="Hydroxymethylglutaryl-CoA reductase, class I/II, NAD/NADP-binding domain"/>
    <property type="match status" value="1"/>
</dbReference>
<accession>W5SN83</accession>
<dbReference type="GO" id="GO:0015936">
    <property type="term" value="P:coenzyme A metabolic process"/>
    <property type="evidence" value="ECO:0007669"/>
    <property type="project" value="InterPro"/>
</dbReference>
<dbReference type="InterPro" id="IPR004553">
    <property type="entry name" value="HMG_CoA_Rdtase_bac-typ"/>
</dbReference>
<dbReference type="InterPro" id="IPR002202">
    <property type="entry name" value="HMG_CoA_Rdtase"/>
</dbReference>
<dbReference type="SUPFAM" id="SSF56542">
    <property type="entry name" value="Substrate-binding domain of HMG-CoA reductase"/>
    <property type="match status" value="1"/>
</dbReference>
<dbReference type="Gene3D" id="1.10.8.660">
    <property type="match status" value="1"/>
</dbReference>
<sequence length="428" mass="48144">MLKILKIFMKLSKNFRNESVLDKRQEIKSLLKLNSYDFFYDSTDENLLCNMIENYVGYLPLPIGIVKNLKVNGKYYIVPIATEEPSVIAALNLAAKILENANLSYSVGEVLGVAQVYIKTDKDLSDMFLGLFDKIDLWSKPLLHNMERRGGGFRRLSSKFIKEIGIQKLNIYVDVCDAMGANLLNSVAERVAHHITLEFGYECILKILSNDSNDFVVRANFKLNVNDLLKGNEESLALARNIELISKIGFFEEERAVTNNKGIMNGITGLCIATLNDTRALEACVHKFASKSGKYLPLSKFYLSNESLIGEIELPLQVGVKGGVVSSHEAAILSFKILGIDCKREFMGILSCIGLASNFAALRALALDGIRRGHMKLHVNKILYLLERDYNISSNEREKIILKMSESSIYSFDFALKLLKDMRTCYED</sequence>
<gene>
    <name evidence="4" type="ORF">BAN_0047000</name>
</gene>
<dbReference type="PATRIC" id="fig|1313293.3.peg.700"/>
<dbReference type="PROSITE" id="PS50065">
    <property type="entry name" value="HMG_COA_REDUCTASE_4"/>
    <property type="match status" value="1"/>
</dbReference>
<dbReference type="NCBIfam" id="TIGR00532">
    <property type="entry name" value="HMG_CoA_R_NAD"/>
    <property type="match status" value="1"/>
</dbReference>
<evidence type="ECO:0000313" key="4">
    <source>
        <dbReference type="EMBL" id="AHH08654.1"/>
    </source>
</evidence>
<dbReference type="EC" id="1.1.1.88" evidence="3"/>
<proteinExistence type="inferred from homology"/>
<dbReference type="Gene3D" id="3.90.770.10">
    <property type="entry name" value="3-hydroxy-3-methylglutaryl-coenzyme A Reductase, Chain A, domain 2"/>
    <property type="match status" value="2"/>
</dbReference>
<dbReference type="PANTHER" id="PTHR10572">
    <property type="entry name" value="3-HYDROXY-3-METHYLGLUTARYL-COENZYME A REDUCTASE"/>
    <property type="match status" value="1"/>
</dbReference>
<dbReference type="PRINTS" id="PR00071">
    <property type="entry name" value="HMGCOARDTASE"/>
</dbReference>
<dbReference type="eggNOG" id="COG1257">
    <property type="taxonomic scope" value="Bacteria"/>
</dbReference>
<dbReference type="Proteomes" id="UP000019262">
    <property type="component" value="Chromosome"/>
</dbReference>
<comment type="similarity">
    <text evidence="1 3">Belongs to the HMG-CoA reductase family.</text>
</comment>
<dbReference type="InterPro" id="IPR009023">
    <property type="entry name" value="HMG_CoA_Rdtase_NAD(P)-bd_sf"/>
</dbReference>
<keyword evidence="2 3" id="KW-0560">Oxidoreductase</keyword>
<organism evidence="4 5">
    <name type="scientific">Borrelia anserina BA2</name>
    <dbReference type="NCBI Taxonomy" id="1313293"/>
    <lineage>
        <taxon>Bacteria</taxon>
        <taxon>Pseudomonadati</taxon>
        <taxon>Spirochaetota</taxon>
        <taxon>Spirochaetia</taxon>
        <taxon>Spirochaetales</taxon>
        <taxon>Borreliaceae</taxon>
        <taxon>Borrelia</taxon>
    </lineage>
</organism>
<keyword evidence="3" id="KW-0520">NAD</keyword>
<dbReference type="InterPro" id="IPR023074">
    <property type="entry name" value="HMG_CoA_Rdtase_cat_sf"/>
</dbReference>
<dbReference type="InterPro" id="IPR009029">
    <property type="entry name" value="HMG_CoA_Rdtase_sub-bd_dom_sf"/>
</dbReference>
<name>W5SN83_BORAN</name>
<evidence type="ECO:0000313" key="5">
    <source>
        <dbReference type="Proteomes" id="UP000019262"/>
    </source>
</evidence>
<dbReference type="GO" id="GO:0004420">
    <property type="term" value="F:hydroxymethylglutaryl-CoA reductase (NADPH) activity"/>
    <property type="evidence" value="ECO:0007669"/>
    <property type="project" value="InterPro"/>
</dbReference>
<dbReference type="Pfam" id="PF00368">
    <property type="entry name" value="HMG-CoA_red"/>
    <property type="match status" value="1"/>
</dbReference>
<dbReference type="PANTHER" id="PTHR10572:SF24">
    <property type="entry name" value="3-HYDROXY-3-METHYLGLUTARYL-COENZYME A REDUCTASE"/>
    <property type="match status" value="1"/>
</dbReference>
<dbReference type="HOGENOM" id="CLU_033422_0_0_12"/>
<comment type="catalytic activity">
    <reaction evidence="3">
        <text>(R)-mevalonate + 2 NAD(+) + CoA = (3S)-3-hydroxy-3-methylglutaryl-CoA + 2 NADH + 2 H(+)</text>
        <dbReference type="Rhea" id="RHEA:14833"/>
        <dbReference type="ChEBI" id="CHEBI:15378"/>
        <dbReference type="ChEBI" id="CHEBI:36464"/>
        <dbReference type="ChEBI" id="CHEBI:43074"/>
        <dbReference type="ChEBI" id="CHEBI:57287"/>
        <dbReference type="ChEBI" id="CHEBI:57540"/>
        <dbReference type="ChEBI" id="CHEBI:57945"/>
        <dbReference type="EC" id="1.1.1.88"/>
    </reaction>
</comment>
<dbReference type="SUPFAM" id="SSF55035">
    <property type="entry name" value="NAD-binding domain of HMG-CoA reductase"/>
    <property type="match status" value="1"/>
</dbReference>
<protein>
    <recommendedName>
        <fullName evidence="3">3-hydroxy-3-methylglutaryl coenzyme A reductase</fullName>
        <shortName evidence="3">HMG-CoA reductase</shortName>
        <ecNumber evidence="3">1.1.1.88</ecNumber>
    </recommendedName>
</protein>
<evidence type="ECO:0000256" key="3">
    <source>
        <dbReference type="RuleBase" id="RU361219"/>
    </source>
</evidence>
<dbReference type="GO" id="GO:0140643">
    <property type="term" value="F:hydroxymethylglutaryl-CoA reductase (NADH) activity"/>
    <property type="evidence" value="ECO:0007669"/>
    <property type="project" value="UniProtKB-EC"/>
</dbReference>
<evidence type="ECO:0000256" key="1">
    <source>
        <dbReference type="ARBA" id="ARBA00007661"/>
    </source>
</evidence>
<dbReference type="AlphaFoldDB" id="W5SN83"/>
<reference evidence="4 5" key="1">
    <citation type="submission" date="2013-04" db="EMBL/GenBank/DDBJ databases">
        <title>Comparative Genomics of Relapsing Fever Spirochetes.</title>
        <authorList>
            <person name="Schwan T.G."/>
            <person name="Raffel S.J."/>
            <person name="Porcella S.F."/>
            <person name="Martens C.A."/>
            <person name="Bruno D.P."/>
            <person name="Rickefs S.M."/>
            <person name="Barbian K.B."/>
        </authorList>
    </citation>
    <scope>NUCLEOTIDE SEQUENCE [LARGE SCALE GENOMIC DNA]</scope>
    <source>
        <strain evidence="4 5">BA2</strain>
    </source>
</reference>
<evidence type="ECO:0000256" key="2">
    <source>
        <dbReference type="ARBA" id="ARBA00023002"/>
    </source>
</evidence>
<comment type="pathway">
    <text evidence="3">Metabolic intermediate metabolism; (R)-mevalonate degradation; (S)-3-hydroxy-3-methylglutaryl-CoA from (R)-mevalonate: step 1/1.</text>
</comment>
<dbReference type="EMBL" id="CP005829">
    <property type="protein sequence ID" value="AHH08654.1"/>
    <property type="molecule type" value="Genomic_DNA"/>
</dbReference>
<dbReference type="UniPathway" id="UPA00257">
    <property type="reaction ID" value="UER00367"/>
</dbReference>